<proteinExistence type="predicted"/>
<name>A0ACC3MVZ8_9PEZI</name>
<keyword evidence="2" id="KW-1185">Reference proteome</keyword>
<evidence type="ECO:0000313" key="2">
    <source>
        <dbReference type="Proteomes" id="UP001281147"/>
    </source>
</evidence>
<reference evidence="1" key="1">
    <citation type="submission" date="2023-07" db="EMBL/GenBank/DDBJ databases">
        <title>Black Yeasts Isolated from many extreme environments.</title>
        <authorList>
            <person name="Coleine C."/>
            <person name="Stajich J.E."/>
            <person name="Selbmann L."/>
        </authorList>
    </citation>
    <scope>NUCLEOTIDE SEQUENCE</scope>
    <source>
        <strain evidence="1">CCFEE 5714</strain>
    </source>
</reference>
<accession>A0ACC3MVZ8</accession>
<gene>
    <name evidence="1" type="ORF">LTR37_013555</name>
</gene>
<organism evidence="1 2">
    <name type="scientific">Vermiconidia calcicola</name>
    <dbReference type="NCBI Taxonomy" id="1690605"/>
    <lineage>
        <taxon>Eukaryota</taxon>
        <taxon>Fungi</taxon>
        <taxon>Dikarya</taxon>
        <taxon>Ascomycota</taxon>
        <taxon>Pezizomycotina</taxon>
        <taxon>Dothideomycetes</taxon>
        <taxon>Dothideomycetidae</taxon>
        <taxon>Mycosphaerellales</taxon>
        <taxon>Extremaceae</taxon>
        <taxon>Vermiconidia</taxon>
    </lineage>
</organism>
<comment type="caution">
    <text evidence="1">The sequence shown here is derived from an EMBL/GenBank/DDBJ whole genome shotgun (WGS) entry which is preliminary data.</text>
</comment>
<dbReference type="EMBL" id="JAUTXU010000134">
    <property type="protein sequence ID" value="KAK3704864.1"/>
    <property type="molecule type" value="Genomic_DNA"/>
</dbReference>
<sequence length="504" mass="56766">MPWSMASALNNPVARASFWALAVGIAYILWNLFYAFFISPVRHVPGPFLSRISIVPYRWATFKVKRSAYAHGLIERYGPIVVIAPDQVHTSDDEAMKVIYDRSSIKTRFYSNMGSWKGVVTTLGKLDYAAAGPTRTNLLQCFQNRNLEALTERIDAHVFQFVNIMKAKARESENVDGVVWFRLLALDIVTDVLWGEDTDLLGHAGIGTPAFLRRFFAFSKYNALKSFIPAVETVVKNVGPPKWAQLRQDCLDMDVTAREALARWNEKDVKTHDRDVLSMLSNLENAEDPQNRILSEHLPAYMVEMMAAGSSTTSHTAAFACWALANHPEAQTRLRQELFQVFPDASDLDMKATQKSEFLDAVIKETMRMWPMIPGPLERYLGKPIQVNGLTVPPGVIASTSALTSGRNADVYPEPGKWKPERWLDATERMRLNWTPFGYGSRICPGMNLAVAELKYMIGATFRNMRAVQPKGIDWESIEMVDVFAAGTKSGHCWLRFELDSETP</sequence>
<dbReference type="Proteomes" id="UP001281147">
    <property type="component" value="Unassembled WGS sequence"/>
</dbReference>
<evidence type="ECO:0000313" key="1">
    <source>
        <dbReference type="EMBL" id="KAK3704864.1"/>
    </source>
</evidence>
<protein>
    <submittedName>
        <fullName evidence="1">Uncharacterized protein</fullName>
    </submittedName>
</protein>